<accession>A0AA41Y9T7</accession>
<evidence type="ECO:0000256" key="1">
    <source>
        <dbReference type="ARBA" id="ARBA00004442"/>
    </source>
</evidence>
<feature type="domain" description="RagB/SusD" evidence="6">
    <location>
        <begin position="283"/>
        <end position="553"/>
    </location>
</feature>
<dbReference type="PROSITE" id="PS51257">
    <property type="entry name" value="PROKAR_LIPOPROTEIN"/>
    <property type="match status" value="1"/>
</dbReference>
<evidence type="ECO:0000256" key="4">
    <source>
        <dbReference type="ARBA" id="ARBA00023136"/>
    </source>
</evidence>
<evidence type="ECO:0000256" key="5">
    <source>
        <dbReference type="ARBA" id="ARBA00023237"/>
    </source>
</evidence>
<dbReference type="InterPro" id="IPR011990">
    <property type="entry name" value="TPR-like_helical_dom_sf"/>
</dbReference>
<evidence type="ECO:0000259" key="6">
    <source>
        <dbReference type="Pfam" id="PF07980"/>
    </source>
</evidence>
<keyword evidence="3" id="KW-0732">Signal</keyword>
<dbReference type="RefSeq" id="WP_282592514.1">
    <property type="nucleotide sequence ID" value="NZ_JAPAAF010000025.1"/>
</dbReference>
<name>A0AA41Y9T7_9BACT</name>
<keyword evidence="5" id="KW-0998">Cell outer membrane</keyword>
<evidence type="ECO:0000313" key="9">
    <source>
        <dbReference type="Proteomes" id="UP001163821"/>
    </source>
</evidence>
<evidence type="ECO:0000256" key="3">
    <source>
        <dbReference type="ARBA" id="ARBA00022729"/>
    </source>
</evidence>
<dbReference type="InterPro" id="IPR033985">
    <property type="entry name" value="SusD-like_N"/>
</dbReference>
<dbReference type="Pfam" id="PF07980">
    <property type="entry name" value="SusD_RagB"/>
    <property type="match status" value="1"/>
</dbReference>
<dbReference type="SUPFAM" id="SSF48452">
    <property type="entry name" value="TPR-like"/>
    <property type="match status" value="1"/>
</dbReference>
<gene>
    <name evidence="8" type="ORF">N2K84_14355</name>
</gene>
<evidence type="ECO:0000256" key="2">
    <source>
        <dbReference type="ARBA" id="ARBA00006275"/>
    </source>
</evidence>
<dbReference type="AlphaFoldDB" id="A0AA41Y9T7"/>
<dbReference type="Gene3D" id="1.25.40.390">
    <property type="match status" value="1"/>
</dbReference>
<protein>
    <submittedName>
        <fullName evidence="8">RagB/SusD family nutrient uptake outer membrane protein</fullName>
    </submittedName>
</protein>
<evidence type="ECO:0000259" key="7">
    <source>
        <dbReference type="Pfam" id="PF14322"/>
    </source>
</evidence>
<dbReference type="Proteomes" id="UP001163821">
    <property type="component" value="Unassembled WGS sequence"/>
</dbReference>
<comment type="caution">
    <text evidence="8">The sequence shown here is derived from an EMBL/GenBank/DDBJ whole genome shotgun (WGS) entry which is preliminary data.</text>
</comment>
<keyword evidence="4" id="KW-0472">Membrane</keyword>
<feature type="domain" description="SusD-like N-terminal" evidence="7">
    <location>
        <begin position="25"/>
        <end position="234"/>
    </location>
</feature>
<evidence type="ECO:0000313" key="8">
    <source>
        <dbReference type="EMBL" id="MCW0483922.1"/>
    </source>
</evidence>
<proteinExistence type="inferred from homology"/>
<sequence length="553" mass="63485">MKIMNMYLSKLYVIISLIILLAGCDYLDYNDNDYYTQEDTFNDFQRTKNFLTGIYSLLPEGFNSVGGAMRASASDDAEEIFTGSAVQQFNDGSWSSINSIDARWGASYEGIRAANIFLEHFNLENYEDLRFNDDYENLMKEAGLFPLQARFLRAFFYYDLLRRYGDVPLITNVLTLDQTNLVEQTPFQGIVDFIVNECDAIIPELPESYDSVPNKERGRTTRGAAMALKSRVLLLAASPLHNPDGIIEPWIKAARAAKDVIDLGVYKVISKYSNIANNRNSLEVIFERRLDASNLFERSNFPIGFEGANPGTAPTQNLIDAFEMEATGLGIEDPDSGYDPFNPYEGRDPRLYETVIINNSMWKGRPVEIWKDGRDGPPQERATVTGYYLKKQVIENVSLDPNNTTQAIHTWIFFRYGGILLDYAEAMNEAYGPYNPADLGLTASQAVNQLRSRVDMPDFPTDMTKESFRQKLRNERRVELAFEDHRFWDIRRWKIGPSTTDIYGMEITKNENGTFNYTRKLVEKRIWDDRMYFYPIPQNEVFVNENLEQSSGW</sequence>
<reference evidence="8" key="1">
    <citation type="submission" date="2022-10" db="EMBL/GenBank/DDBJ databases">
        <title>Gaoshiqiia sediminis gen. nov., sp. nov., isolated from coastal sediment.</title>
        <authorList>
            <person name="Yu W.X."/>
            <person name="Mu D.S."/>
            <person name="Du J.Z."/>
            <person name="Liang Y.Q."/>
        </authorList>
    </citation>
    <scope>NUCLEOTIDE SEQUENCE</scope>
    <source>
        <strain evidence="8">A06</strain>
    </source>
</reference>
<dbReference type="GO" id="GO:0009279">
    <property type="term" value="C:cell outer membrane"/>
    <property type="evidence" value="ECO:0007669"/>
    <property type="project" value="UniProtKB-SubCell"/>
</dbReference>
<dbReference type="Pfam" id="PF14322">
    <property type="entry name" value="SusD-like_3"/>
    <property type="match status" value="1"/>
</dbReference>
<comment type="subcellular location">
    <subcellularLocation>
        <location evidence="1">Cell outer membrane</location>
    </subcellularLocation>
</comment>
<dbReference type="InterPro" id="IPR012944">
    <property type="entry name" value="SusD_RagB_dom"/>
</dbReference>
<organism evidence="8 9">
    <name type="scientific">Gaoshiqia sediminis</name>
    <dbReference type="NCBI Taxonomy" id="2986998"/>
    <lineage>
        <taxon>Bacteria</taxon>
        <taxon>Pseudomonadati</taxon>
        <taxon>Bacteroidota</taxon>
        <taxon>Bacteroidia</taxon>
        <taxon>Marinilabiliales</taxon>
        <taxon>Prolixibacteraceae</taxon>
        <taxon>Gaoshiqia</taxon>
    </lineage>
</organism>
<dbReference type="EMBL" id="JAPAAF010000025">
    <property type="protein sequence ID" value="MCW0483922.1"/>
    <property type="molecule type" value="Genomic_DNA"/>
</dbReference>
<keyword evidence="9" id="KW-1185">Reference proteome</keyword>
<comment type="similarity">
    <text evidence="2">Belongs to the SusD family.</text>
</comment>